<evidence type="ECO:0000256" key="7">
    <source>
        <dbReference type="ARBA" id="ARBA00023180"/>
    </source>
</evidence>
<dbReference type="GO" id="GO:0005886">
    <property type="term" value="C:plasma membrane"/>
    <property type="evidence" value="ECO:0007669"/>
    <property type="project" value="UniProtKB-SubCell"/>
</dbReference>
<reference evidence="10" key="1">
    <citation type="submission" date="2022-01" db="EMBL/GenBank/DDBJ databases">
        <authorList>
            <person name="King R."/>
        </authorList>
    </citation>
    <scope>NUCLEOTIDE SEQUENCE</scope>
</reference>
<keyword evidence="9" id="KW-0732">Signal</keyword>
<keyword evidence="4 8" id="KW-1133">Transmembrane helix</keyword>
<reference evidence="10" key="2">
    <citation type="submission" date="2022-10" db="EMBL/GenBank/DDBJ databases">
        <authorList>
            <consortium name="ENA_rothamsted_submissions"/>
            <consortium name="culmorum"/>
            <person name="King R."/>
        </authorList>
    </citation>
    <scope>NUCLEOTIDE SEQUENCE</scope>
</reference>
<protein>
    <recommendedName>
        <fullName evidence="12">Ionotropic receptor</fullName>
    </recommendedName>
</protein>
<evidence type="ECO:0000256" key="8">
    <source>
        <dbReference type="SAM" id="Phobius"/>
    </source>
</evidence>
<evidence type="ECO:0000256" key="2">
    <source>
        <dbReference type="ARBA" id="ARBA00022475"/>
    </source>
</evidence>
<dbReference type="OrthoDB" id="7739311at2759"/>
<feature type="signal peptide" evidence="9">
    <location>
        <begin position="1"/>
        <end position="18"/>
    </location>
</feature>
<keyword evidence="5 8" id="KW-0472">Membrane</keyword>
<accession>A0A9N9S7H7</accession>
<keyword evidence="6" id="KW-0675">Receptor</keyword>
<gene>
    <name evidence="10" type="ORF">CHIRRI_LOCUS13286</name>
</gene>
<organism evidence="10 11">
    <name type="scientific">Chironomus riparius</name>
    <dbReference type="NCBI Taxonomy" id="315576"/>
    <lineage>
        <taxon>Eukaryota</taxon>
        <taxon>Metazoa</taxon>
        <taxon>Ecdysozoa</taxon>
        <taxon>Arthropoda</taxon>
        <taxon>Hexapoda</taxon>
        <taxon>Insecta</taxon>
        <taxon>Pterygota</taxon>
        <taxon>Neoptera</taxon>
        <taxon>Endopterygota</taxon>
        <taxon>Diptera</taxon>
        <taxon>Nematocera</taxon>
        <taxon>Chironomoidea</taxon>
        <taxon>Chironomidae</taxon>
        <taxon>Chironominae</taxon>
        <taxon>Chironomus</taxon>
    </lineage>
</organism>
<feature type="transmembrane region" description="Helical" evidence="8">
    <location>
        <begin position="403"/>
        <end position="423"/>
    </location>
</feature>
<evidence type="ECO:0000256" key="6">
    <source>
        <dbReference type="ARBA" id="ARBA00023170"/>
    </source>
</evidence>
<keyword evidence="11" id="KW-1185">Reference proteome</keyword>
<evidence type="ECO:0000256" key="3">
    <source>
        <dbReference type="ARBA" id="ARBA00022692"/>
    </source>
</evidence>
<dbReference type="Gene3D" id="1.10.287.70">
    <property type="match status" value="1"/>
</dbReference>
<keyword evidence="7" id="KW-0325">Glycoprotein</keyword>
<keyword evidence="3 8" id="KW-0812">Transmembrane</keyword>
<feature type="transmembrane region" description="Helical" evidence="8">
    <location>
        <begin position="380"/>
        <end position="397"/>
    </location>
</feature>
<evidence type="ECO:0000256" key="4">
    <source>
        <dbReference type="ARBA" id="ARBA00022989"/>
    </source>
</evidence>
<feature type="transmembrane region" description="Helical" evidence="8">
    <location>
        <begin position="600"/>
        <end position="619"/>
    </location>
</feature>
<evidence type="ECO:0000256" key="5">
    <source>
        <dbReference type="ARBA" id="ARBA00023136"/>
    </source>
</evidence>
<comment type="subcellular location">
    <subcellularLocation>
        <location evidence="1">Cell membrane</location>
        <topology evidence="1">Multi-pass membrane protein</topology>
    </subcellularLocation>
</comment>
<evidence type="ECO:0008006" key="12">
    <source>
        <dbReference type="Google" id="ProtNLM"/>
    </source>
</evidence>
<keyword evidence="2" id="KW-1003">Cell membrane</keyword>
<evidence type="ECO:0000256" key="1">
    <source>
        <dbReference type="ARBA" id="ARBA00004651"/>
    </source>
</evidence>
<dbReference type="PANTHER" id="PTHR42643:SF30">
    <property type="entry name" value="IONOTROPIC RECEPTOR 40A-RELATED"/>
    <property type="match status" value="1"/>
</dbReference>
<dbReference type="PANTHER" id="PTHR42643">
    <property type="entry name" value="IONOTROPIC RECEPTOR 20A-RELATED"/>
    <property type="match status" value="1"/>
</dbReference>
<dbReference type="InterPro" id="IPR052192">
    <property type="entry name" value="Insect_Ionotropic_Sensory_Rcpt"/>
</dbReference>
<feature type="transmembrane region" description="Helical" evidence="8">
    <location>
        <begin position="574"/>
        <end position="594"/>
    </location>
</feature>
<dbReference type="Proteomes" id="UP001153620">
    <property type="component" value="Chromosome 4"/>
</dbReference>
<name>A0A9N9S7H7_9DIPT</name>
<feature type="transmembrane region" description="Helical" evidence="8">
    <location>
        <begin position="347"/>
        <end position="368"/>
    </location>
</feature>
<evidence type="ECO:0000313" key="10">
    <source>
        <dbReference type="EMBL" id="CAG9810473.1"/>
    </source>
</evidence>
<dbReference type="AlphaFoldDB" id="A0A9N9S7H7"/>
<sequence>MKLIKFLTLLTSLSLTFCSDHATNIDLIAITVTSLVEKFFIEQSIYFEILIYGKRSDHLSDVIYQFLYRMNLRSIGVYLRNIQEIFINLPISVRHPLVVFMLDFDTLESFRDAARYHHDELKVDMKILIYVDEDIQLIPTHRKFKFDTVDLVAYFYYIRNEKYHITFFTQEYFNENRCNEPYPVTINSMNKQTMRWKTPLRNYYKFHNFHGCELVLVEKFGTFFNFVNRNQKIIDCILKNRSYCKHVMSLISQEEQPQGLFVDFFKMTSKIANFTPKFKLEVSEDMTKPYIENEKNPIVELLVGPFNKSFGFQTSLLFKSSFVIAATPSDFYTNYEKLWLPFDDVTWVLLLITFLSAFLVIFLAKFLTNSIKSLIIGREVMTPGLNVLQVFFGISQMKLPDSSVPRFILMLFIGFCLIFRTCYQSELFEFMTSDMRKPPPSTIEDLVERNYKILTCDQGHLLELMQIIHGDEACSYDNSSAKLAFFIEDMQYVTYNSLCKGAAVRLRNFKESASSAALYTKHNSFMYRHLNIILEKIVPTGIPEYLNDYYTMMLFKKYEPIEDKNPKFLTIDDLSFGFVLWLCACGISIIGFLLELLTIKLMRFVQTFFGLWGLLKIFFNFHY</sequence>
<dbReference type="EMBL" id="OU895880">
    <property type="protein sequence ID" value="CAG9810473.1"/>
    <property type="molecule type" value="Genomic_DNA"/>
</dbReference>
<evidence type="ECO:0000256" key="9">
    <source>
        <dbReference type="SAM" id="SignalP"/>
    </source>
</evidence>
<evidence type="ECO:0000313" key="11">
    <source>
        <dbReference type="Proteomes" id="UP001153620"/>
    </source>
</evidence>
<proteinExistence type="predicted"/>
<feature type="chain" id="PRO_5040124380" description="Ionotropic receptor" evidence="9">
    <location>
        <begin position="19"/>
        <end position="623"/>
    </location>
</feature>